<evidence type="ECO:0000256" key="1">
    <source>
        <dbReference type="SAM" id="MobiDB-lite"/>
    </source>
</evidence>
<dbReference type="AlphaFoldDB" id="A0A8T0GWS8"/>
<evidence type="ECO:0000313" key="3">
    <source>
        <dbReference type="Proteomes" id="UP000822688"/>
    </source>
</evidence>
<protein>
    <submittedName>
        <fullName evidence="2">Uncharacterized protein</fullName>
    </submittedName>
</protein>
<feature type="region of interest" description="Disordered" evidence="1">
    <location>
        <begin position="120"/>
        <end position="214"/>
    </location>
</feature>
<feature type="compositionally biased region" description="Polar residues" evidence="1">
    <location>
        <begin position="18"/>
        <end position="37"/>
    </location>
</feature>
<dbReference type="Proteomes" id="UP000822688">
    <property type="component" value="Chromosome 8"/>
</dbReference>
<gene>
    <name evidence="2" type="ORF">KC19_8G086200</name>
</gene>
<keyword evidence="3" id="KW-1185">Reference proteome</keyword>
<feature type="region of interest" description="Disordered" evidence="1">
    <location>
        <begin position="18"/>
        <end position="103"/>
    </location>
</feature>
<feature type="compositionally biased region" description="Basic residues" evidence="1">
    <location>
        <begin position="156"/>
        <end position="168"/>
    </location>
</feature>
<feature type="compositionally biased region" description="Polar residues" evidence="1">
    <location>
        <begin position="143"/>
        <end position="155"/>
    </location>
</feature>
<proteinExistence type="predicted"/>
<feature type="compositionally biased region" description="Polar residues" evidence="1">
    <location>
        <begin position="120"/>
        <end position="132"/>
    </location>
</feature>
<feature type="compositionally biased region" description="Polar residues" evidence="1">
    <location>
        <begin position="76"/>
        <end position="95"/>
    </location>
</feature>
<sequence>MAVNPAILQHLLRHNSSSITTLNPTQPFPITTNSVSRLHTPPENHNQQNHPQPPPKLPKPKPKSKNSTSNQNSHTLSPPINRQTTKTQPSQKHSPPTTQLLNQTNPLLNPILQLIFQNSTSRKPFRQNATKNSKPKKSAPPIQKNTPLNSTSTHSPPRHQNRTSRHYKLNSNPPKNHLKSPKTTKNPLRQSKIMRLSQRDRAHHSGATRRETCT</sequence>
<dbReference type="EMBL" id="CM026429">
    <property type="protein sequence ID" value="KAG0564136.1"/>
    <property type="molecule type" value="Genomic_DNA"/>
</dbReference>
<feature type="compositionally biased region" description="Low complexity" evidence="1">
    <location>
        <begin position="65"/>
        <end position="75"/>
    </location>
</feature>
<evidence type="ECO:0000313" key="2">
    <source>
        <dbReference type="EMBL" id="KAG0564136.1"/>
    </source>
</evidence>
<reference evidence="2" key="1">
    <citation type="submission" date="2020-06" db="EMBL/GenBank/DDBJ databases">
        <title>WGS assembly of Ceratodon purpureus strain R40.</title>
        <authorList>
            <person name="Carey S.B."/>
            <person name="Jenkins J."/>
            <person name="Shu S."/>
            <person name="Lovell J.T."/>
            <person name="Sreedasyam A."/>
            <person name="Maumus F."/>
            <person name="Tiley G.P."/>
            <person name="Fernandez-Pozo N."/>
            <person name="Barry K."/>
            <person name="Chen C."/>
            <person name="Wang M."/>
            <person name="Lipzen A."/>
            <person name="Daum C."/>
            <person name="Saski C.A."/>
            <person name="Payton A.C."/>
            <person name="Mcbreen J.C."/>
            <person name="Conrad R.E."/>
            <person name="Kollar L.M."/>
            <person name="Olsson S."/>
            <person name="Huttunen S."/>
            <person name="Landis J.B."/>
            <person name="Wickett N.J."/>
            <person name="Johnson M.G."/>
            <person name="Rensing S.A."/>
            <person name="Grimwood J."/>
            <person name="Schmutz J."/>
            <person name="Mcdaniel S.F."/>
        </authorList>
    </citation>
    <scope>NUCLEOTIDE SEQUENCE</scope>
    <source>
        <strain evidence="2">R40</strain>
    </source>
</reference>
<name>A0A8T0GWS8_CERPU</name>
<accession>A0A8T0GWS8</accession>
<comment type="caution">
    <text evidence="2">The sequence shown here is derived from an EMBL/GenBank/DDBJ whole genome shotgun (WGS) entry which is preliminary data.</text>
</comment>
<organism evidence="2 3">
    <name type="scientific">Ceratodon purpureus</name>
    <name type="common">Fire moss</name>
    <name type="synonym">Dicranum purpureum</name>
    <dbReference type="NCBI Taxonomy" id="3225"/>
    <lineage>
        <taxon>Eukaryota</taxon>
        <taxon>Viridiplantae</taxon>
        <taxon>Streptophyta</taxon>
        <taxon>Embryophyta</taxon>
        <taxon>Bryophyta</taxon>
        <taxon>Bryophytina</taxon>
        <taxon>Bryopsida</taxon>
        <taxon>Dicranidae</taxon>
        <taxon>Pseudoditrichales</taxon>
        <taxon>Ditrichaceae</taxon>
        <taxon>Ceratodon</taxon>
    </lineage>
</organism>
<feature type="compositionally biased region" description="Low complexity" evidence="1">
    <location>
        <begin position="39"/>
        <end position="50"/>
    </location>
</feature>